<evidence type="ECO:0000256" key="7">
    <source>
        <dbReference type="ARBA" id="ARBA00023002"/>
    </source>
</evidence>
<comment type="pathway">
    <text evidence="1 10">Cofactor biosynthesis; (R)-pantothenate biosynthesis; (R)-pantoate from 3-methyl-2-oxobutanoate: step 2/2.</text>
</comment>
<dbReference type="Pfam" id="PF02558">
    <property type="entry name" value="ApbA"/>
    <property type="match status" value="1"/>
</dbReference>
<feature type="domain" description="Ketopantoate reductase C-terminal" evidence="12">
    <location>
        <begin position="183"/>
        <end position="304"/>
    </location>
</feature>
<evidence type="ECO:0000256" key="4">
    <source>
        <dbReference type="ARBA" id="ARBA00019465"/>
    </source>
</evidence>
<proteinExistence type="inferred from homology"/>
<name>A0ABT0LD98_9GAMM</name>
<dbReference type="SUPFAM" id="SSF48179">
    <property type="entry name" value="6-phosphogluconate dehydrogenase C-terminal domain-like"/>
    <property type="match status" value="1"/>
</dbReference>
<dbReference type="InterPro" id="IPR013332">
    <property type="entry name" value="KPR_N"/>
</dbReference>
<feature type="domain" description="Ketopantoate reductase N-terminal" evidence="11">
    <location>
        <begin position="4"/>
        <end position="158"/>
    </location>
</feature>
<dbReference type="Gene3D" id="3.40.50.720">
    <property type="entry name" value="NAD(P)-binding Rossmann-like Domain"/>
    <property type="match status" value="1"/>
</dbReference>
<dbReference type="InterPro" id="IPR013752">
    <property type="entry name" value="KPA_reductase"/>
</dbReference>
<keyword evidence="14" id="KW-1185">Reference proteome</keyword>
<dbReference type="InterPro" id="IPR013328">
    <property type="entry name" value="6PGD_dom2"/>
</dbReference>
<dbReference type="Pfam" id="PF08546">
    <property type="entry name" value="ApbA_C"/>
    <property type="match status" value="1"/>
</dbReference>
<evidence type="ECO:0000256" key="5">
    <source>
        <dbReference type="ARBA" id="ARBA00022655"/>
    </source>
</evidence>
<sequence>MNKIAILGTGAIGQLIHYQLNQSIKKTDSLCFIDRQKTRCHKVNVTTLLGDILKYDANFINAQSPQSAFTDIQLLIVCVKSYQVIDALVPLINQLPPRCHILLLHNGMGPHLILQEKLHASYPTIGLSLGTTSQGALRHTAWHIEQTGTGLTQFGHHSGPLMVESLKARLLNSIDNAQYCESILPMLWQKLAVNAVINPLTAIERCKNGALSAERFRLQIDTIAQEIILVAQHDAILLNKAALIQRILDVISLTKNNFSSMYQDITHHRRSEIDNINGYIIQRAEKHRLSVPENILLYHKVKDLESI</sequence>
<evidence type="ECO:0000256" key="1">
    <source>
        <dbReference type="ARBA" id="ARBA00004994"/>
    </source>
</evidence>
<dbReference type="EMBL" id="JAKIKS010000045">
    <property type="protein sequence ID" value="MCL1125307.1"/>
    <property type="molecule type" value="Genomic_DNA"/>
</dbReference>
<dbReference type="NCBIfam" id="TIGR00745">
    <property type="entry name" value="apbA_panE"/>
    <property type="match status" value="1"/>
</dbReference>
<evidence type="ECO:0000256" key="8">
    <source>
        <dbReference type="ARBA" id="ARBA00032024"/>
    </source>
</evidence>
<comment type="similarity">
    <text evidence="2 10">Belongs to the ketopantoate reductase family.</text>
</comment>
<dbReference type="RefSeq" id="WP_248940623.1">
    <property type="nucleotide sequence ID" value="NZ_JAKIKS010000045.1"/>
</dbReference>
<keyword evidence="6 10" id="KW-0521">NADP</keyword>
<dbReference type="PANTHER" id="PTHR43765">
    <property type="entry name" value="2-DEHYDROPANTOATE 2-REDUCTASE-RELATED"/>
    <property type="match status" value="1"/>
</dbReference>
<dbReference type="EC" id="1.1.1.169" evidence="3 10"/>
<reference evidence="13 14" key="1">
    <citation type="submission" date="2022-01" db="EMBL/GenBank/DDBJ databases">
        <title>Whole genome-based taxonomy of the Shewanellaceae.</title>
        <authorList>
            <person name="Martin-Rodriguez A.J."/>
        </authorList>
    </citation>
    <scope>NUCLEOTIDE SEQUENCE [LARGE SCALE GENOMIC DNA]</scope>
    <source>
        <strain evidence="13 14">DSM 17177</strain>
    </source>
</reference>
<gene>
    <name evidence="13" type="ORF">L2764_12670</name>
</gene>
<keyword evidence="5 10" id="KW-0566">Pantothenate biosynthesis</keyword>
<comment type="caution">
    <text evidence="13">The sequence shown here is derived from an EMBL/GenBank/DDBJ whole genome shotgun (WGS) entry which is preliminary data.</text>
</comment>
<evidence type="ECO:0000313" key="14">
    <source>
        <dbReference type="Proteomes" id="UP001203423"/>
    </source>
</evidence>
<comment type="function">
    <text evidence="10">Catalyzes the NADPH-dependent reduction of ketopantoate into pantoic acid.</text>
</comment>
<evidence type="ECO:0000256" key="3">
    <source>
        <dbReference type="ARBA" id="ARBA00013014"/>
    </source>
</evidence>
<dbReference type="SUPFAM" id="SSF51735">
    <property type="entry name" value="NAD(P)-binding Rossmann-fold domains"/>
    <property type="match status" value="1"/>
</dbReference>
<dbReference type="InterPro" id="IPR008927">
    <property type="entry name" value="6-PGluconate_DH-like_C_sf"/>
</dbReference>
<evidence type="ECO:0000256" key="6">
    <source>
        <dbReference type="ARBA" id="ARBA00022857"/>
    </source>
</evidence>
<organism evidence="13 14">
    <name type="scientific">Shewanella surugensis</name>
    <dbReference type="NCBI Taxonomy" id="212020"/>
    <lineage>
        <taxon>Bacteria</taxon>
        <taxon>Pseudomonadati</taxon>
        <taxon>Pseudomonadota</taxon>
        <taxon>Gammaproteobacteria</taxon>
        <taxon>Alteromonadales</taxon>
        <taxon>Shewanellaceae</taxon>
        <taxon>Shewanella</taxon>
    </lineage>
</organism>
<accession>A0ABT0LD98</accession>
<dbReference type="InterPro" id="IPR003710">
    <property type="entry name" value="ApbA"/>
</dbReference>
<comment type="catalytic activity">
    <reaction evidence="9 10">
        <text>(R)-pantoate + NADP(+) = 2-dehydropantoate + NADPH + H(+)</text>
        <dbReference type="Rhea" id="RHEA:16233"/>
        <dbReference type="ChEBI" id="CHEBI:11561"/>
        <dbReference type="ChEBI" id="CHEBI:15378"/>
        <dbReference type="ChEBI" id="CHEBI:15980"/>
        <dbReference type="ChEBI" id="CHEBI:57783"/>
        <dbReference type="ChEBI" id="CHEBI:58349"/>
        <dbReference type="EC" id="1.1.1.169"/>
    </reaction>
</comment>
<dbReference type="PANTHER" id="PTHR43765:SF2">
    <property type="entry name" value="2-DEHYDROPANTOATE 2-REDUCTASE"/>
    <property type="match status" value="1"/>
</dbReference>
<dbReference type="Proteomes" id="UP001203423">
    <property type="component" value="Unassembled WGS sequence"/>
</dbReference>
<dbReference type="Gene3D" id="1.10.1040.10">
    <property type="entry name" value="N-(1-d-carboxylethyl)-l-norvaline Dehydrogenase, domain 2"/>
    <property type="match status" value="1"/>
</dbReference>
<dbReference type="InterPro" id="IPR036291">
    <property type="entry name" value="NAD(P)-bd_dom_sf"/>
</dbReference>
<keyword evidence="7 10" id="KW-0560">Oxidoreductase</keyword>
<protein>
    <recommendedName>
        <fullName evidence="4 10">2-dehydropantoate 2-reductase</fullName>
        <ecNumber evidence="3 10">1.1.1.169</ecNumber>
    </recommendedName>
    <alternativeName>
        <fullName evidence="8 10">Ketopantoate reductase</fullName>
    </alternativeName>
</protein>
<evidence type="ECO:0000256" key="9">
    <source>
        <dbReference type="ARBA" id="ARBA00048793"/>
    </source>
</evidence>
<evidence type="ECO:0000256" key="10">
    <source>
        <dbReference type="RuleBase" id="RU362068"/>
    </source>
</evidence>
<evidence type="ECO:0000256" key="2">
    <source>
        <dbReference type="ARBA" id="ARBA00007870"/>
    </source>
</evidence>
<dbReference type="InterPro" id="IPR050838">
    <property type="entry name" value="Ketopantoate_reductase"/>
</dbReference>
<evidence type="ECO:0000313" key="13">
    <source>
        <dbReference type="EMBL" id="MCL1125307.1"/>
    </source>
</evidence>
<evidence type="ECO:0000259" key="12">
    <source>
        <dbReference type="Pfam" id="PF08546"/>
    </source>
</evidence>
<evidence type="ECO:0000259" key="11">
    <source>
        <dbReference type="Pfam" id="PF02558"/>
    </source>
</evidence>